<feature type="region of interest" description="Disordered" evidence="1">
    <location>
        <begin position="59"/>
        <end position="89"/>
    </location>
</feature>
<comment type="caution">
    <text evidence="3">The sequence shown here is derived from an EMBL/GenBank/DDBJ whole genome shotgun (WGS) entry which is preliminary data.</text>
</comment>
<accession>A0A9P5XLI5</accession>
<evidence type="ECO:0000313" key="3">
    <source>
        <dbReference type="EMBL" id="KAF9453722.1"/>
    </source>
</evidence>
<reference evidence="3" key="1">
    <citation type="submission" date="2020-11" db="EMBL/GenBank/DDBJ databases">
        <authorList>
            <consortium name="DOE Joint Genome Institute"/>
            <person name="Ahrendt S."/>
            <person name="Riley R."/>
            <person name="Andreopoulos W."/>
            <person name="Labutti K."/>
            <person name="Pangilinan J."/>
            <person name="Ruiz-Duenas F.J."/>
            <person name="Barrasa J.M."/>
            <person name="Sanchez-Garcia M."/>
            <person name="Camarero S."/>
            <person name="Miyauchi S."/>
            <person name="Serrano A."/>
            <person name="Linde D."/>
            <person name="Babiker R."/>
            <person name="Drula E."/>
            <person name="Ayuso-Fernandez I."/>
            <person name="Pacheco R."/>
            <person name="Padilla G."/>
            <person name="Ferreira P."/>
            <person name="Barriuso J."/>
            <person name="Kellner H."/>
            <person name="Castanera R."/>
            <person name="Alfaro M."/>
            <person name="Ramirez L."/>
            <person name="Pisabarro A.G."/>
            <person name="Kuo A."/>
            <person name="Tritt A."/>
            <person name="Lipzen A."/>
            <person name="He G."/>
            <person name="Yan M."/>
            <person name="Ng V."/>
            <person name="Cullen D."/>
            <person name="Martin F."/>
            <person name="Rosso M.-N."/>
            <person name="Henrissat B."/>
            <person name="Hibbett D."/>
            <person name="Martinez A.T."/>
            <person name="Grigoriev I.V."/>
        </authorList>
    </citation>
    <scope>NUCLEOTIDE SEQUENCE</scope>
    <source>
        <strain evidence="3">MF-IS2</strain>
    </source>
</reference>
<gene>
    <name evidence="3" type="ORF">P691DRAFT_813077</name>
</gene>
<dbReference type="EMBL" id="MU151059">
    <property type="protein sequence ID" value="KAF9453722.1"/>
    <property type="molecule type" value="Genomic_DNA"/>
</dbReference>
<evidence type="ECO:0000256" key="1">
    <source>
        <dbReference type="SAM" id="MobiDB-lite"/>
    </source>
</evidence>
<dbReference type="OrthoDB" id="3360976at2759"/>
<organism evidence="3 4">
    <name type="scientific">Macrolepiota fuliginosa MF-IS2</name>
    <dbReference type="NCBI Taxonomy" id="1400762"/>
    <lineage>
        <taxon>Eukaryota</taxon>
        <taxon>Fungi</taxon>
        <taxon>Dikarya</taxon>
        <taxon>Basidiomycota</taxon>
        <taxon>Agaricomycotina</taxon>
        <taxon>Agaricomycetes</taxon>
        <taxon>Agaricomycetidae</taxon>
        <taxon>Agaricales</taxon>
        <taxon>Agaricineae</taxon>
        <taxon>Agaricaceae</taxon>
        <taxon>Macrolepiota</taxon>
    </lineage>
</organism>
<evidence type="ECO:0000313" key="4">
    <source>
        <dbReference type="Proteomes" id="UP000807342"/>
    </source>
</evidence>
<evidence type="ECO:0000259" key="2">
    <source>
        <dbReference type="Pfam" id="PF20236"/>
    </source>
</evidence>
<proteinExistence type="predicted"/>
<name>A0A9P5XLI5_9AGAR</name>
<dbReference type="AlphaFoldDB" id="A0A9P5XLI5"/>
<keyword evidence="4" id="KW-1185">Reference proteome</keyword>
<protein>
    <recommendedName>
        <fullName evidence="2">DUF6593 domain-containing protein</fullName>
    </recommendedName>
</protein>
<dbReference type="InterPro" id="IPR046528">
    <property type="entry name" value="DUF6593"/>
</dbReference>
<feature type="domain" description="DUF6593" evidence="2">
    <location>
        <begin position="63"/>
        <end position="213"/>
    </location>
</feature>
<dbReference type="Pfam" id="PF20236">
    <property type="entry name" value="DUF6593"/>
    <property type="match status" value="1"/>
</dbReference>
<dbReference type="Proteomes" id="UP000807342">
    <property type="component" value="Unassembled WGS sequence"/>
</dbReference>
<sequence>MHLFLSTSSALNCIYFTEFGRPMFKVETRAVALGETRRTIIRRAVETVDGVWLGDRDDGYHEDTNNAPTTYDQERSRSPGSTSASDSEDVGTFEGHFAHLAHIEYSALKPSRILYAGREMRTNRLFRAEGWSWYGMSRHQVFVASDGCEYRWVIGSKNPKLVTNDSCKRVIARFHRPKGGFTLKPTSLPSSLEVYPEGEAILNDILITFVYLRDAEES</sequence>